<dbReference type="OrthoDB" id="6112254at2"/>
<dbReference type="Proteomes" id="UP000032430">
    <property type="component" value="Chromosome I"/>
</dbReference>
<dbReference type="EMBL" id="LN614827">
    <property type="protein sequence ID" value="CEG57664.1"/>
    <property type="molecule type" value="Genomic_DNA"/>
</dbReference>
<dbReference type="InterPro" id="IPR012337">
    <property type="entry name" value="RNaseH-like_sf"/>
</dbReference>
<accession>A0A098G9R5</accession>
<dbReference type="STRING" id="1212491.LFA_2290"/>
<evidence type="ECO:0000313" key="3">
    <source>
        <dbReference type="EMBL" id="CEG58230.1"/>
    </source>
</evidence>
<reference evidence="3" key="2">
    <citation type="submission" date="2014-09" db="EMBL/GenBank/DDBJ databases">
        <authorList>
            <person name="GOMEZ-VALERO Laura"/>
        </authorList>
    </citation>
    <scope>NUCLEOTIDE SEQUENCE</scope>
    <source>
        <strain evidence="3">LLAP-10</strain>
    </source>
</reference>
<dbReference type="AlphaFoldDB" id="A0A098G9R5"/>
<organism evidence="3 4">
    <name type="scientific">Legionella fallonii LLAP-10</name>
    <dbReference type="NCBI Taxonomy" id="1212491"/>
    <lineage>
        <taxon>Bacteria</taxon>
        <taxon>Pseudomonadati</taxon>
        <taxon>Pseudomonadota</taxon>
        <taxon>Gammaproteobacteria</taxon>
        <taxon>Legionellales</taxon>
        <taxon>Legionellaceae</taxon>
        <taxon>Legionella</taxon>
    </lineage>
</organism>
<evidence type="ECO:0000259" key="1">
    <source>
        <dbReference type="Pfam" id="PF13546"/>
    </source>
</evidence>
<reference evidence="4" key="1">
    <citation type="submission" date="2014-09" db="EMBL/GenBank/DDBJ databases">
        <authorList>
            <person name="Gomez-Valero L."/>
        </authorList>
    </citation>
    <scope>NUCLEOTIDE SEQUENCE [LARGE SCALE GENOMIC DNA]</scope>
    <source>
        <strain evidence="4">ATCC700992</strain>
    </source>
</reference>
<dbReference type="Pfam" id="PF13546">
    <property type="entry name" value="DDE_5"/>
    <property type="match status" value="1"/>
</dbReference>
<dbReference type="HOGENOM" id="CLU_067752_0_0_6"/>
<dbReference type="SUPFAM" id="SSF53098">
    <property type="entry name" value="Ribonuclease H-like"/>
    <property type="match status" value="1"/>
</dbReference>
<dbReference type="RefSeq" id="WP_045096120.1">
    <property type="nucleotide sequence ID" value="NZ_LN614827.1"/>
</dbReference>
<keyword evidence="4" id="KW-1185">Reference proteome</keyword>
<gene>
    <name evidence="2" type="ORF">LFA_2290</name>
    <name evidence="3" type="ORF">LFA_2876</name>
</gene>
<dbReference type="KEGG" id="lfa:LFA_2876"/>
<dbReference type="KEGG" id="lfa:LFA_2290"/>
<dbReference type="EMBL" id="LN614827">
    <property type="protein sequence ID" value="CEG58230.1"/>
    <property type="molecule type" value="Genomic_DNA"/>
</dbReference>
<proteinExistence type="predicted"/>
<name>A0A098G9R5_9GAMM</name>
<protein>
    <recommendedName>
        <fullName evidence="1">Transposase IS701-like DDE domain-containing protein</fullName>
    </recommendedName>
</protein>
<feature type="domain" description="Transposase IS701-like DDE" evidence="1">
    <location>
        <begin position="55"/>
        <end position="211"/>
    </location>
</feature>
<evidence type="ECO:0000313" key="4">
    <source>
        <dbReference type="Proteomes" id="UP000032430"/>
    </source>
</evidence>
<evidence type="ECO:0000313" key="2">
    <source>
        <dbReference type="EMBL" id="CEG57664.1"/>
    </source>
</evidence>
<dbReference type="InterPro" id="IPR038721">
    <property type="entry name" value="IS701-like_DDE_dom"/>
</dbReference>
<sequence length="349" mass="40497">MNMLDLYSDYLIFQNKYATATGLSDLVDGAFTHDKVTRFLRFEDFGSKSLWGYIKKAVRSQETVGGVLILDDSIEEKPYTDENAINCWHYSHAKGTVLKGINILSCMVRYEDFSVPVGYEVIKKDVAYCDIKTRQMRRKSSVTKNQLFQNLIAQAISNKVMFDYVLADNWFGSKANMVRIHKDLQKLFIIGIKSNRTLALTENDAKNERYQQVRALELEEDIAHTVWLRGLDFPVRLLKKVFKNENGSTGNLYLVSNDMLSSAERLYEVYQKRWRIEEYHKSIKQNASLTKSPTRTVKTQCNHIYASIIAYCKLELLKIKTHLNHFAIKYKLIVRANQMAWQELRNIAA</sequence>